<dbReference type="InterPro" id="IPR051543">
    <property type="entry name" value="Serine_Peptidase_S9A"/>
</dbReference>
<evidence type="ECO:0000256" key="2">
    <source>
        <dbReference type="ARBA" id="ARBA00022670"/>
    </source>
</evidence>
<dbReference type="Gene3D" id="3.40.50.1820">
    <property type="entry name" value="alpha/beta hydrolase"/>
    <property type="match status" value="1"/>
</dbReference>
<dbReference type="PRINTS" id="PR00862">
    <property type="entry name" value="PROLIGOPTASE"/>
</dbReference>
<dbReference type="PANTHER" id="PTHR11757">
    <property type="entry name" value="PROTEASE FAMILY S9A OLIGOPEPTIDASE"/>
    <property type="match status" value="1"/>
</dbReference>
<dbReference type="RefSeq" id="WP_252815509.1">
    <property type="nucleotide sequence ID" value="NZ_JAMXQS010000001.1"/>
</dbReference>
<evidence type="ECO:0000256" key="3">
    <source>
        <dbReference type="ARBA" id="ARBA00022801"/>
    </source>
</evidence>
<comment type="caution">
    <text evidence="8">The sequence shown here is derived from an EMBL/GenBank/DDBJ whole genome shotgun (WGS) entry which is preliminary data.</text>
</comment>
<dbReference type="InterPro" id="IPR023302">
    <property type="entry name" value="Pept_S9A_N"/>
</dbReference>
<dbReference type="PANTHER" id="PTHR11757:SF19">
    <property type="entry name" value="PROLYL ENDOPEPTIDASE-LIKE"/>
    <property type="match status" value="1"/>
</dbReference>
<dbReference type="SUPFAM" id="SSF50993">
    <property type="entry name" value="Peptidase/esterase 'gauge' domain"/>
    <property type="match status" value="1"/>
</dbReference>
<organism evidence="8 9">
    <name type="scientific">Mesorhizobium liriopis</name>
    <dbReference type="NCBI Taxonomy" id="2953882"/>
    <lineage>
        <taxon>Bacteria</taxon>
        <taxon>Pseudomonadati</taxon>
        <taxon>Pseudomonadota</taxon>
        <taxon>Alphaproteobacteria</taxon>
        <taxon>Hyphomicrobiales</taxon>
        <taxon>Phyllobacteriaceae</taxon>
        <taxon>Mesorhizobium</taxon>
    </lineage>
</organism>
<evidence type="ECO:0000256" key="5">
    <source>
        <dbReference type="SAM" id="MobiDB-lite"/>
    </source>
</evidence>
<keyword evidence="2" id="KW-0645">Protease</keyword>
<keyword evidence="9" id="KW-1185">Reference proteome</keyword>
<evidence type="ECO:0000313" key="9">
    <source>
        <dbReference type="Proteomes" id="UP001205906"/>
    </source>
</evidence>
<sequence length="704" mass="78518">MTIHKDFPAIEPPVAAEHPEADTRHGITRVDEYAWMRAENWQEVFRDPSTLDDKIRNHLLAENEYQTAMMADTQGLQATLFAEMKGRIKEDDSSVPMKDGPFAYGTAYRTGGEQPRFFRTPREGGVEELLLDGDHEAEGKAYFRLGGTDHASDHSRLIWSFDDKGSEFYTLKVRDLSSGADIGDIITDTGGSGTWADGDKGFFYTRLDENHRPSKAFYHVLGTDPAQDRLVYEETDPGFFMSVGGTRRNDWIVLSINDHETTEYRLIPADQPHAEPRIVAARESGLQYELEEGGDIFFVLTNADGAKDFKIATVSASDPSRENWTDLVPHEPGRLILSIMGFARHLVRLERKDGIPRIVIRERETGEEHAIAFDEEAYSLGLSGSYEYDTDVIRFSYSSMTTPAQVFDYDMRTRERTLLKTQEVPSGHDASNYVTRRLMAPAHDGELVPISLIHRRDLELNGQAPCLLYGYGSYGISIPASFNTNLLSLVDRGFVYAIAHIRGGKDKGYGWYEDGKRQKKANTFHDFISAARRLVEHGYTSHDRIVAQGGSAGGMLMGAVANMAPQSFGGVIAEVPFVDVLTTMLDASLPLTPPEWPEWGNPIASESDYNIIASYSPYDNVDALDYPPILAVAGLTDPRVTYWEPAKWVARLRARKRGTNPVLFKIHMDSGHAGASGRFSRLEEIAYSYAFAIKVAGRHAKTGA</sequence>
<dbReference type="Pfam" id="PF02897">
    <property type="entry name" value="Peptidase_S9_N"/>
    <property type="match status" value="1"/>
</dbReference>
<feature type="domain" description="Peptidase S9A N-terminal" evidence="7">
    <location>
        <begin position="13"/>
        <end position="421"/>
    </location>
</feature>
<evidence type="ECO:0000256" key="4">
    <source>
        <dbReference type="ARBA" id="ARBA00022825"/>
    </source>
</evidence>
<comment type="similarity">
    <text evidence="1">Belongs to the peptidase S9A family.</text>
</comment>
<proteinExistence type="inferred from homology"/>
<feature type="domain" description="Peptidase S9 prolyl oligopeptidase catalytic" evidence="6">
    <location>
        <begin position="481"/>
        <end position="697"/>
    </location>
</feature>
<evidence type="ECO:0000256" key="1">
    <source>
        <dbReference type="ARBA" id="ARBA00005228"/>
    </source>
</evidence>
<keyword evidence="3" id="KW-0378">Hydrolase</keyword>
<dbReference type="Pfam" id="PF00326">
    <property type="entry name" value="Peptidase_S9"/>
    <property type="match status" value="1"/>
</dbReference>
<accession>A0ABT1C1S6</accession>
<keyword evidence="4" id="KW-0720">Serine protease</keyword>
<dbReference type="EMBL" id="JAMXQS010000001">
    <property type="protein sequence ID" value="MCO6048613.1"/>
    <property type="molecule type" value="Genomic_DNA"/>
</dbReference>
<dbReference type="InterPro" id="IPR029058">
    <property type="entry name" value="AB_hydrolase_fold"/>
</dbReference>
<gene>
    <name evidence="8" type="ORF">NGM99_02260</name>
</gene>
<evidence type="ECO:0000259" key="6">
    <source>
        <dbReference type="Pfam" id="PF00326"/>
    </source>
</evidence>
<name>A0ABT1C1S6_9HYPH</name>
<dbReference type="Gene3D" id="2.130.10.120">
    <property type="entry name" value="Prolyl oligopeptidase, N-terminal domain"/>
    <property type="match status" value="1"/>
</dbReference>
<feature type="region of interest" description="Disordered" evidence="5">
    <location>
        <begin position="1"/>
        <end position="22"/>
    </location>
</feature>
<dbReference type="SUPFAM" id="SSF53474">
    <property type="entry name" value="alpha/beta-Hydrolases"/>
    <property type="match status" value="1"/>
</dbReference>
<protein>
    <submittedName>
        <fullName evidence="8">S9 family peptidase</fullName>
    </submittedName>
</protein>
<dbReference type="InterPro" id="IPR002470">
    <property type="entry name" value="Peptidase_S9A"/>
</dbReference>
<dbReference type="Proteomes" id="UP001205906">
    <property type="component" value="Unassembled WGS sequence"/>
</dbReference>
<dbReference type="InterPro" id="IPR002471">
    <property type="entry name" value="Pept_S9_AS"/>
</dbReference>
<reference evidence="8 9" key="1">
    <citation type="submission" date="2022-06" db="EMBL/GenBank/DDBJ databases">
        <title>Mesorhizobium sp. strain RP14 Genome sequencing and assembly.</title>
        <authorList>
            <person name="Kim I."/>
        </authorList>
    </citation>
    <scope>NUCLEOTIDE SEQUENCE [LARGE SCALE GENOMIC DNA]</scope>
    <source>
        <strain evidence="9">RP14(2022)</strain>
    </source>
</reference>
<evidence type="ECO:0000313" key="8">
    <source>
        <dbReference type="EMBL" id="MCO6048613.1"/>
    </source>
</evidence>
<dbReference type="InterPro" id="IPR001375">
    <property type="entry name" value="Peptidase_S9_cat"/>
</dbReference>
<dbReference type="PROSITE" id="PS00708">
    <property type="entry name" value="PRO_ENDOPEP_SER"/>
    <property type="match status" value="1"/>
</dbReference>
<evidence type="ECO:0000259" key="7">
    <source>
        <dbReference type="Pfam" id="PF02897"/>
    </source>
</evidence>